<dbReference type="Gene3D" id="2.40.50.100">
    <property type="match status" value="1"/>
</dbReference>
<dbReference type="RefSeq" id="WP_183853000.1">
    <property type="nucleotide sequence ID" value="NZ_JACHOO010000002.1"/>
</dbReference>
<dbReference type="GO" id="GO:0140359">
    <property type="term" value="F:ABC-type transporter activity"/>
    <property type="evidence" value="ECO:0007669"/>
    <property type="project" value="UniProtKB-ARBA"/>
</dbReference>
<gene>
    <name evidence="10" type="ORF">GGQ63_000907</name>
</gene>
<dbReference type="PROSITE" id="PS50893">
    <property type="entry name" value="ABC_TRANSPORTER_2"/>
    <property type="match status" value="1"/>
</dbReference>
<comment type="subcellular location">
    <subcellularLocation>
        <location evidence="1">Cell inner membrane</location>
        <topology evidence="1">Peripheral membrane protein</topology>
    </subcellularLocation>
</comment>
<keyword evidence="11" id="KW-1185">Reference proteome</keyword>
<dbReference type="InterPro" id="IPR047641">
    <property type="entry name" value="ABC_transpr_MalK/UgpC-like"/>
</dbReference>
<dbReference type="PANTHER" id="PTHR43875:SF15">
    <property type="entry name" value="TREHALOSE IMPORT ATP-BINDING PROTEIN SUGC"/>
    <property type="match status" value="1"/>
</dbReference>
<reference evidence="10 11" key="1">
    <citation type="submission" date="2020-08" db="EMBL/GenBank/DDBJ databases">
        <title>Genomic Encyclopedia of Type Strains, Phase IV (KMG-IV): sequencing the most valuable type-strain genomes for metagenomic binning, comparative biology and taxonomic classification.</title>
        <authorList>
            <person name="Goeker M."/>
        </authorList>
    </citation>
    <scope>NUCLEOTIDE SEQUENCE [LARGE SCALE GENOMIC DNA]</scope>
    <source>
        <strain evidence="10 11">DSM 16268</strain>
    </source>
</reference>
<dbReference type="GO" id="GO:0055052">
    <property type="term" value="C:ATP-binding cassette (ABC) transporter complex, substrate-binding subunit-containing"/>
    <property type="evidence" value="ECO:0007669"/>
    <property type="project" value="TreeGrafter"/>
</dbReference>
<dbReference type="InterPro" id="IPR008995">
    <property type="entry name" value="Mo/tungstate-bd_C_term_dom"/>
</dbReference>
<keyword evidence="6" id="KW-0067">ATP-binding</keyword>
<dbReference type="GO" id="GO:0005524">
    <property type="term" value="F:ATP binding"/>
    <property type="evidence" value="ECO:0007669"/>
    <property type="project" value="UniProtKB-KW"/>
</dbReference>
<evidence type="ECO:0000256" key="4">
    <source>
        <dbReference type="ARBA" id="ARBA00022475"/>
    </source>
</evidence>
<name>A0A7W9FJU1_9HYPH</name>
<sequence>MSDTPHLAIEGVAKRYRGTPALADIALAIRRGEFLALLGPSGCGKSTLLRILAGLLAADEGRVTLDGADVTAMPPWRRDIGLVFQNYALFPHMTVRGNVRFGLEMRKIDRATADRMVDEALDTVRLGGLAERRPAELSGGQQQRVAIARAIAIKPRLLLLDEPLSNLDAVLRTSVRVELRELHERTGLTTIMVTHDQAEALTLADRVAVMSAGRVLQHGTPRDVYETPATAFVATFVGSPPASLLRITVAADGGLRLGEQPWTAPAGFVAACGGAKRRQVDLALRPERLRLGAPDAPGALPAEIRAVEYLGSDRIVHVEAAGQRLLVRVDGAVDLGGGSVGVLLPEGPPLLFDAETGARLPA</sequence>
<dbReference type="InterPro" id="IPR017871">
    <property type="entry name" value="ABC_transporter-like_CS"/>
</dbReference>
<keyword evidence="8" id="KW-0472">Membrane</keyword>
<evidence type="ECO:0000256" key="2">
    <source>
        <dbReference type="ARBA" id="ARBA00005417"/>
    </source>
</evidence>
<keyword evidence="7" id="KW-1278">Translocase</keyword>
<comment type="similarity">
    <text evidence="2">Belongs to the ABC transporter superfamily.</text>
</comment>
<dbReference type="EMBL" id="JACHOO010000002">
    <property type="protein sequence ID" value="MBB5751855.1"/>
    <property type="molecule type" value="Genomic_DNA"/>
</dbReference>
<evidence type="ECO:0000256" key="1">
    <source>
        <dbReference type="ARBA" id="ARBA00004417"/>
    </source>
</evidence>
<evidence type="ECO:0000313" key="11">
    <source>
        <dbReference type="Proteomes" id="UP000523821"/>
    </source>
</evidence>
<dbReference type="InterPro" id="IPR027417">
    <property type="entry name" value="P-loop_NTPase"/>
</dbReference>
<keyword evidence="3" id="KW-0813">Transport</keyword>
<protein>
    <submittedName>
        <fullName evidence="10">ABC-type sugar transport system ATPase subunit</fullName>
    </submittedName>
</protein>
<organism evidence="10 11">
    <name type="scientific">Prosthecomicrobium pneumaticum</name>
    <dbReference type="NCBI Taxonomy" id="81895"/>
    <lineage>
        <taxon>Bacteria</taxon>
        <taxon>Pseudomonadati</taxon>
        <taxon>Pseudomonadota</taxon>
        <taxon>Alphaproteobacteria</taxon>
        <taxon>Hyphomicrobiales</taxon>
        <taxon>Kaistiaceae</taxon>
        <taxon>Prosthecomicrobium</taxon>
    </lineage>
</organism>
<dbReference type="InterPro" id="IPR003439">
    <property type="entry name" value="ABC_transporter-like_ATP-bd"/>
</dbReference>
<dbReference type="InterPro" id="IPR003593">
    <property type="entry name" value="AAA+_ATPase"/>
</dbReference>
<dbReference type="Pfam" id="PF00005">
    <property type="entry name" value="ABC_tran"/>
    <property type="match status" value="1"/>
</dbReference>
<evidence type="ECO:0000256" key="7">
    <source>
        <dbReference type="ARBA" id="ARBA00022967"/>
    </source>
</evidence>
<comment type="caution">
    <text evidence="10">The sequence shown here is derived from an EMBL/GenBank/DDBJ whole genome shotgun (WGS) entry which is preliminary data.</text>
</comment>
<dbReference type="Gene3D" id="2.40.50.140">
    <property type="entry name" value="Nucleic acid-binding proteins"/>
    <property type="match status" value="1"/>
</dbReference>
<dbReference type="InterPro" id="IPR012340">
    <property type="entry name" value="NA-bd_OB-fold"/>
</dbReference>
<dbReference type="Proteomes" id="UP000523821">
    <property type="component" value="Unassembled WGS sequence"/>
</dbReference>
<evidence type="ECO:0000256" key="8">
    <source>
        <dbReference type="ARBA" id="ARBA00023136"/>
    </source>
</evidence>
<dbReference type="PANTHER" id="PTHR43875">
    <property type="entry name" value="MALTODEXTRIN IMPORT ATP-BINDING PROTEIN MSMX"/>
    <property type="match status" value="1"/>
</dbReference>
<dbReference type="SMART" id="SM00382">
    <property type="entry name" value="AAA"/>
    <property type="match status" value="1"/>
</dbReference>
<evidence type="ECO:0000256" key="3">
    <source>
        <dbReference type="ARBA" id="ARBA00022448"/>
    </source>
</evidence>
<dbReference type="Pfam" id="PF08402">
    <property type="entry name" value="TOBE_2"/>
    <property type="match status" value="1"/>
</dbReference>
<keyword evidence="10" id="KW-0762">Sugar transport</keyword>
<proteinExistence type="inferred from homology"/>
<evidence type="ECO:0000256" key="6">
    <source>
        <dbReference type="ARBA" id="ARBA00022840"/>
    </source>
</evidence>
<evidence type="ECO:0000259" key="9">
    <source>
        <dbReference type="PROSITE" id="PS50893"/>
    </source>
</evidence>
<dbReference type="AlphaFoldDB" id="A0A7W9FJU1"/>
<dbReference type="SUPFAM" id="SSF50331">
    <property type="entry name" value="MOP-like"/>
    <property type="match status" value="1"/>
</dbReference>
<dbReference type="InterPro" id="IPR013611">
    <property type="entry name" value="Transp-assoc_OB_typ2"/>
</dbReference>
<keyword evidence="4" id="KW-1003">Cell membrane</keyword>
<dbReference type="Gene3D" id="3.40.50.300">
    <property type="entry name" value="P-loop containing nucleotide triphosphate hydrolases"/>
    <property type="match status" value="1"/>
</dbReference>
<dbReference type="FunFam" id="3.40.50.300:FF:000042">
    <property type="entry name" value="Maltose/maltodextrin ABC transporter, ATP-binding protein"/>
    <property type="match status" value="1"/>
</dbReference>
<dbReference type="PROSITE" id="PS00211">
    <property type="entry name" value="ABC_TRANSPORTER_1"/>
    <property type="match status" value="1"/>
</dbReference>
<dbReference type="SUPFAM" id="SSF52540">
    <property type="entry name" value="P-loop containing nucleoside triphosphate hydrolases"/>
    <property type="match status" value="1"/>
</dbReference>
<keyword evidence="5" id="KW-0547">Nucleotide-binding</keyword>
<evidence type="ECO:0000313" key="10">
    <source>
        <dbReference type="EMBL" id="MBB5751855.1"/>
    </source>
</evidence>
<evidence type="ECO:0000256" key="5">
    <source>
        <dbReference type="ARBA" id="ARBA00022741"/>
    </source>
</evidence>
<accession>A0A7W9FJU1</accession>
<dbReference type="GO" id="GO:0016887">
    <property type="term" value="F:ATP hydrolysis activity"/>
    <property type="evidence" value="ECO:0007669"/>
    <property type="project" value="InterPro"/>
</dbReference>
<feature type="domain" description="ABC transporter" evidence="9">
    <location>
        <begin position="7"/>
        <end position="237"/>
    </location>
</feature>